<comment type="catalytic activity">
    <reaction evidence="3">
        <text>alpha-L-fucose = beta-L-fucose</text>
        <dbReference type="Rhea" id="RHEA:25580"/>
        <dbReference type="ChEBI" id="CHEBI:42548"/>
        <dbReference type="ChEBI" id="CHEBI:42589"/>
        <dbReference type="EC" id="5.1.3.29"/>
    </reaction>
</comment>
<gene>
    <name evidence="4" type="ORF">LFUMFP_310164</name>
</gene>
<proteinExistence type="predicted"/>
<comment type="caution">
    <text evidence="4">The sequence shown here is derived from an EMBL/GenBank/DDBJ whole genome shotgun (WGS) entry which is preliminary data.</text>
</comment>
<reference evidence="4" key="1">
    <citation type="submission" date="2018-01" db="EMBL/GenBank/DDBJ databases">
        <authorList>
            <person name="Chaillou S."/>
        </authorList>
    </citation>
    <scope>NUCLEOTIDE SEQUENCE [LARGE SCALE GENOMIC DNA]</scope>
    <source>
        <strain evidence="4">MFPC41A2801</strain>
    </source>
</reference>
<evidence type="ECO:0000256" key="1">
    <source>
        <dbReference type="ARBA" id="ARBA00000223"/>
    </source>
</evidence>
<dbReference type="PANTHER" id="PTHR31690:SF4">
    <property type="entry name" value="FUCOSE MUTAROTASE"/>
    <property type="match status" value="1"/>
</dbReference>
<name>A0A2N9DWR8_9LACO</name>
<dbReference type="RefSeq" id="WP_106483379.1">
    <property type="nucleotide sequence ID" value="NZ_LT984417.1"/>
</dbReference>
<protein>
    <submittedName>
        <fullName evidence="4">RbsD/FucU transport family protein</fullName>
    </submittedName>
</protein>
<organism evidence="4 5">
    <name type="scientific">Latilactobacillus fuchuensis</name>
    <dbReference type="NCBI Taxonomy" id="164393"/>
    <lineage>
        <taxon>Bacteria</taxon>
        <taxon>Bacillati</taxon>
        <taxon>Bacillota</taxon>
        <taxon>Bacilli</taxon>
        <taxon>Lactobacillales</taxon>
        <taxon>Lactobacillaceae</taxon>
        <taxon>Latilactobacillus</taxon>
    </lineage>
</organism>
<evidence type="ECO:0000313" key="5">
    <source>
        <dbReference type="Proteomes" id="UP000238739"/>
    </source>
</evidence>
<evidence type="ECO:0000313" key="4">
    <source>
        <dbReference type="EMBL" id="SPC39127.1"/>
    </source>
</evidence>
<dbReference type="InterPro" id="IPR007721">
    <property type="entry name" value="RbsD_FucU"/>
</dbReference>
<dbReference type="GO" id="GO:0062193">
    <property type="term" value="F:D-ribose pyranase activity"/>
    <property type="evidence" value="ECO:0007669"/>
    <property type="project" value="UniProtKB-EC"/>
</dbReference>
<dbReference type="PANTHER" id="PTHR31690">
    <property type="entry name" value="FUCOSE MUTAROTASE"/>
    <property type="match status" value="1"/>
</dbReference>
<dbReference type="GO" id="GO:0042806">
    <property type="term" value="F:fucose binding"/>
    <property type="evidence" value="ECO:0007669"/>
    <property type="project" value="TreeGrafter"/>
</dbReference>
<dbReference type="EMBL" id="OGVC01000025">
    <property type="protein sequence ID" value="SPC39127.1"/>
    <property type="molecule type" value="Genomic_DNA"/>
</dbReference>
<dbReference type="Gene3D" id="3.40.1650.10">
    <property type="entry name" value="RbsD-like domain"/>
    <property type="match status" value="1"/>
</dbReference>
<dbReference type="GO" id="GO:0036373">
    <property type="term" value="F:L-fucose mutarotase activity"/>
    <property type="evidence" value="ECO:0007669"/>
    <property type="project" value="UniProtKB-EC"/>
</dbReference>
<dbReference type="GO" id="GO:0006004">
    <property type="term" value="P:fucose metabolic process"/>
    <property type="evidence" value="ECO:0007669"/>
    <property type="project" value="TreeGrafter"/>
</dbReference>
<keyword evidence="5" id="KW-1185">Reference proteome</keyword>
<sequence>MLKSKLIHPEIMSALATCGHGDHILLVDGNYPLASATNINAKKVYLGLEAGVPSVSSVLEVLKTAINFESMAVMSPETTESEPTIFEDFREILPTVPLEKIDRFEFYEKAKSMENIKLAINTGELRAYGCLILTVGFRPA</sequence>
<accession>A0A2N9DWR8</accession>
<dbReference type="InterPro" id="IPR050443">
    <property type="entry name" value="RbsD/FucU_mutarotase"/>
</dbReference>
<comment type="catalytic activity">
    <reaction evidence="1">
        <text>beta-D-ribopyranose = beta-D-ribofuranose</text>
        <dbReference type="Rhea" id="RHEA:25432"/>
        <dbReference type="ChEBI" id="CHEBI:27476"/>
        <dbReference type="ChEBI" id="CHEBI:47002"/>
        <dbReference type="EC" id="5.4.99.62"/>
    </reaction>
</comment>
<dbReference type="Pfam" id="PF05025">
    <property type="entry name" value="RbsD_FucU"/>
    <property type="match status" value="1"/>
</dbReference>
<dbReference type="SUPFAM" id="SSF102546">
    <property type="entry name" value="RbsD-like"/>
    <property type="match status" value="1"/>
</dbReference>
<dbReference type="AlphaFoldDB" id="A0A2N9DWR8"/>
<dbReference type="InterPro" id="IPR023750">
    <property type="entry name" value="RbsD-like_sf"/>
</dbReference>
<evidence type="ECO:0000256" key="3">
    <source>
        <dbReference type="ARBA" id="ARBA00036324"/>
    </source>
</evidence>
<evidence type="ECO:0000256" key="2">
    <source>
        <dbReference type="ARBA" id="ARBA00023235"/>
    </source>
</evidence>
<keyword evidence="2" id="KW-0413">Isomerase</keyword>
<dbReference type="Proteomes" id="UP000238739">
    <property type="component" value="Unassembled WGS sequence"/>
</dbReference>